<evidence type="ECO:0000256" key="2">
    <source>
        <dbReference type="ARBA" id="ARBA00008107"/>
    </source>
</evidence>
<sequence length="230" mass="25360">MSDHLSKQFDRELENISSRILQMGTLVERQVLAAIEAFSTGSAEASQRVIDGEREVDADEVGIDEDCTLLIARRQLAAGDLRLILAILRIVTDLERIGDKACEIASMSRVLRLAGAQHLPRLTDLDHCGRLATDMLRAALDSLAHRDVEAARRVIGSDAAVDTTFNAILRQLLTYMLEDPRTISEALDILWIAKAIERIGDHATNIAEDVIYVVSGIDIRHTLPKPTDDA</sequence>
<evidence type="ECO:0000313" key="11">
    <source>
        <dbReference type="Proteomes" id="UP000509684"/>
    </source>
</evidence>
<evidence type="ECO:0000256" key="5">
    <source>
        <dbReference type="ARBA" id="ARBA00022490"/>
    </source>
</evidence>
<evidence type="ECO:0000256" key="8">
    <source>
        <dbReference type="PIRNR" id="PIRNR003107"/>
    </source>
</evidence>
<comment type="subunit">
    <text evidence="3 8">Homodimer.</text>
</comment>
<dbReference type="NCBIfam" id="TIGR02135">
    <property type="entry name" value="phoU_full"/>
    <property type="match status" value="1"/>
</dbReference>
<comment type="function">
    <text evidence="7 8">Plays a role in the regulation of phosphate uptake.</text>
</comment>
<dbReference type="Pfam" id="PF01895">
    <property type="entry name" value="PhoU"/>
    <property type="match status" value="2"/>
</dbReference>
<organism evidence="10 11">
    <name type="scientific">Candidatus Accumulibacter cognatus</name>
    <dbReference type="NCBI Taxonomy" id="2954383"/>
    <lineage>
        <taxon>Bacteria</taxon>
        <taxon>Pseudomonadati</taxon>
        <taxon>Pseudomonadota</taxon>
        <taxon>Betaproteobacteria</taxon>
        <taxon>Candidatus Accumulibacter</taxon>
    </lineage>
</organism>
<dbReference type="GO" id="GO:0045936">
    <property type="term" value="P:negative regulation of phosphate metabolic process"/>
    <property type="evidence" value="ECO:0007669"/>
    <property type="project" value="InterPro"/>
</dbReference>
<dbReference type="PANTHER" id="PTHR42930">
    <property type="entry name" value="PHOSPHATE-SPECIFIC TRANSPORT SYSTEM ACCESSORY PROTEIN PHOU"/>
    <property type="match status" value="1"/>
</dbReference>
<dbReference type="KEGG" id="acog:HWD57_16740"/>
<protein>
    <recommendedName>
        <fullName evidence="8">Phosphate-specific transport system accessory protein PhoU</fullName>
    </recommendedName>
</protein>
<proteinExistence type="inferred from homology"/>
<dbReference type="PIRSF" id="PIRSF003107">
    <property type="entry name" value="PhoU"/>
    <property type="match status" value="1"/>
</dbReference>
<comment type="subcellular location">
    <subcellularLocation>
        <location evidence="1 8">Cytoplasm</location>
    </subcellularLocation>
</comment>
<feature type="domain" description="PhoU" evidence="9">
    <location>
        <begin position="127"/>
        <end position="210"/>
    </location>
</feature>
<dbReference type="EMBL" id="CP058708">
    <property type="protein sequence ID" value="QLH51260.1"/>
    <property type="molecule type" value="Genomic_DNA"/>
</dbReference>
<dbReference type="InterPro" id="IPR028366">
    <property type="entry name" value="PhoU"/>
</dbReference>
<evidence type="ECO:0000259" key="9">
    <source>
        <dbReference type="Pfam" id="PF01895"/>
    </source>
</evidence>
<dbReference type="FunFam" id="1.20.58.220:FF:000004">
    <property type="entry name" value="Phosphate-specific transport system accessory protein PhoU"/>
    <property type="match status" value="1"/>
</dbReference>
<dbReference type="SUPFAM" id="SSF109755">
    <property type="entry name" value="PhoU-like"/>
    <property type="match status" value="1"/>
</dbReference>
<dbReference type="GO" id="GO:0005737">
    <property type="term" value="C:cytoplasm"/>
    <property type="evidence" value="ECO:0007669"/>
    <property type="project" value="UniProtKB-SubCell"/>
</dbReference>
<dbReference type="Gene3D" id="1.20.58.220">
    <property type="entry name" value="Phosphate transport system protein phou homolog 2, domain 2"/>
    <property type="match status" value="1"/>
</dbReference>
<evidence type="ECO:0000256" key="4">
    <source>
        <dbReference type="ARBA" id="ARBA00022448"/>
    </source>
</evidence>
<gene>
    <name evidence="10" type="primary">phoU</name>
    <name evidence="10" type="ORF">HWD57_16740</name>
</gene>
<reference evidence="10 11" key="1">
    <citation type="journal article" date="2019" name="Microbiome">
        <title>Annotated bacterial chromosomes from frame-shift-corrected long-read metagenomic data.</title>
        <authorList>
            <person name="Arumugam K."/>
            <person name="Bagci C."/>
            <person name="Bessarab I."/>
            <person name="Beier S."/>
            <person name="Buchfink B."/>
            <person name="Gorska A."/>
            <person name="Qiu G."/>
            <person name="Huson D.H."/>
            <person name="Williams R.B.H."/>
        </authorList>
    </citation>
    <scope>NUCLEOTIDE SEQUENCE [LARGE SCALE GENOMIC DNA]</scope>
    <source>
        <strain evidence="10">SSA1</strain>
    </source>
</reference>
<dbReference type="GO" id="GO:0006817">
    <property type="term" value="P:phosphate ion transport"/>
    <property type="evidence" value="ECO:0007669"/>
    <property type="project" value="UniProtKB-KW"/>
</dbReference>
<keyword evidence="5 8" id="KW-0963">Cytoplasm</keyword>
<evidence type="ECO:0000256" key="1">
    <source>
        <dbReference type="ARBA" id="ARBA00004496"/>
    </source>
</evidence>
<dbReference type="InterPro" id="IPR026022">
    <property type="entry name" value="PhoU_dom"/>
</dbReference>
<evidence type="ECO:0000313" key="10">
    <source>
        <dbReference type="EMBL" id="QLH51260.1"/>
    </source>
</evidence>
<name>A0A7D5SBY5_9PROT</name>
<evidence type="ECO:0000256" key="3">
    <source>
        <dbReference type="ARBA" id="ARBA00011738"/>
    </source>
</evidence>
<comment type="similarity">
    <text evidence="2 8">Belongs to the PhoU family.</text>
</comment>
<dbReference type="Proteomes" id="UP000509684">
    <property type="component" value="Chromosome"/>
</dbReference>
<dbReference type="GO" id="GO:0030643">
    <property type="term" value="P:intracellular phosphate ion homeostasis"/>
    <property type="evidence" value="ECO:0007669"/>
    <property type="project" value="InterPro"/>
</dbReference>
<feature type="domain" description="PhoU" evidence="9">
    <location>
        <begin position="20"/>
        <end position="106"/>
    </location>
</feature>
<evidence type="ECO:0000256" key="6">
    <source>
        <dbReference type="ARBA" id="ARBA00022592"/>
    </source>
</evidence>
<dbReference type="PANTHER" id="PTHR42930:SF3">
    <property type="entry name" value="PHOSPHATE-SPECIFIC TRANSPORT SYSTEM ACCESSORY PROTEIN PHOU"/>
    <property type="match status" value="1"/>
</dbReference>
<evidence type="ECO:0000256" key="7">
    <source>
        <dbReference type="ARBA" id="ARBA00056181"/>
    </source>
</evidence>
<dbReference type="InterPro" id="IPR038078">
    <property type="entry name" value="PhoU-like_sf"/>
</dbReference>
<dbReference type="AlphaFoldDB" id="A0A7D5SBY5"/>
<accession>A0A7D5SBY5</accession>
<keyword evidence="6 8" id="KW-0592">Phosphate transport</keyword>
<keyword evidence="4 8" id="KW-0813">Transport</keyword>